<dbReference type="AlphaFoldDB" id="A0A7C9JXP1"/>
<proteinExistence type="predicted"/>
<comment type="caution">
    <text evidence="3">The sequence shown here is derived from an EMBL/GenBank/DDBJ whole genome shotgun (WGS) entry which is preliminary data.</text>
</comment>
<name>A0A7C9JXP1_9PROT</name>
<organism evidence="3 4">
    <name type="scientific">Sulfuriferula multivorans</name>
    <dbReference type="NCBI Taxonomy" id="1559896"/>
    <lineage>
        <taxon>Bacteria</taxon>
        <taxon>Pseudomonadati</taxon>
        <taxon>Pseudomonadota</taxon>
        <taxon>Betaproteobacteria</taxon>
        <taxon>Nitrosomonadales</taxon>
        <taxon>Sulfuricellaceae</taxon>
        <taxon>Sulfuriferula</taxon>
    </lineage>
</organism>
<dbReference type="Gene3D" id="2.30.30.40">
    <property type="entry name" value="SH3 Domains"/>
    <property type="match status" value="1"/>
</dbReference>
<accession>A0A7C9JXP1</accession>
<dbReference type="EMBL" id="JAAFGW010000090">
    <property type="protein sequence ID" value="NDP48196.1"/>
    <property type="molecule type" value="Genomic_DNA"/>
</dbReference>
<dbReference type="Pfam" id="PF08239">
    <property type="entry name" value="SH3_3"/>
    <property type="match status" value="1"/>
</dbReference>
<feature type="signal peptide" evidence="1">
    <location>
        <begin position="1"/>
        <end position="22"/>
    </location>
</feature>
<protein>
    <submittedName>
        <fullName evidence="3">SH3 domain-containing protein</fullName>
    </submittedName>
</protein>
<reference evidence="3 4" key="1">
    <citation type="submission" date="2019-09" db="EMBL/GenBank/DDBJ databases">
        <title>H2 Metabolism Revealed by Metagenomic Analysis in Subglacial Sediment of East Antarctica.</title>
        <authorList>
            <person name="Yang Z."/>
            <person name="Zhang Y."/>
            <person name="Lv Y."/>
            <person name="Yan W."/>
            <person name="Xiao X."/>
            <person name="Sun B."/>
            <person name="Ma H."/>
        </authorList>
    </citation>
    <scope>NUCLEOTIDE SEQUENCE [LARGE SCALE GENOMIC DNA]</scope>
    <source>
        <strain evidence="3">Bin2_2</strain>
    </source>
</reference>
<sequence>MRKYLLPVSAFLLCVSAASAWASPGTVLRNDRLFSQPSSGSKVEANVSKGTNVNIISKQGGWLRVTAGRTTGWIRLLSVRAGAGGSGGSGVG</sequence>
<feature type="chain" id="PRO_5028855566" evidence="1">
    <location>
        <begin position="23"/>
        <end position="92"/>
    </location>
</feature>
<evidence type="ECO:0000313" key="4">
    <source>
        <dbReference type="Proteomes" id="UP000483432"/>
    </source>
</evidence>
<evidence type="ECO:0000256" key="1">
    <source>
        <dbReference type="SAM" id="SignalP"/>
    </source>
</evidence>
<dbReference type="Proteomes" id="UP000483432">
    <property type="component" value="Unassembled WGS sequence"/>
</dbReference>
<keyword evidence="1" id="KW-0732">Signal</keyword>
<feature type="domain" description="SH3b" evidence="2">
    <location>
        <begin position="32"/>
        <end position="74"/>
    </location>
</feature>
<evidence type="ECO:0000313" key="3">
    <source>
        <dbReference type="EMBL" id="NDP48196.1"/>
    </source>
</evidence>
<dbReference type="InterPro" id="IPR003646">
    <property type="entry name" value="SH3-like_bac-type"/>
</dbReference>
<gene>
    <name evidence="3" type="ORF">GZ085_07360</name>
</gene>
<feature type="non-terminal residue" evidence="3">
    <location>
        <position position="92"/>
    </location>
</feature>
<evidence type="ECO:0000259" key="2">
    <source>
        <dbReference type="Pfam" id="PF08239"/>
    </source>
</evidence>